<organism evidence="2">
    <name type="scientific">Candidatus Thiothrix putei</name>
    <dbReference type="NCBI Taxonomy" id="3080811"/>
    <lineage>
        <taxon>Bacteria</taxon>
        <taxon>Pseudomonadati</taxon>
        <taxon>Pseudomonadota</taxon>
        <taxon>Gammaproteobacteria</taxon>
        <taxon>Thiotrichales</taxon>
        <taxon>Thiotrichaceae</taxon>
        <taxon>Thiothrix</taxon>
    </lineage>
</organism>
<dbReference type="Pfam" id="PF12760">
    <property type="entry name" value="Zn_ribbon_IS1595"/>
    <property type="match status" value="1"/>
</dbReference>
<accession>A0AA95HAY9</accession>
<dbReference type="EMBL" id="CP124756">
    <property type="protein sequence ID" value="WGZ92710.1"/>
    <property type="molecule type" value="Genomic_DNA"/>
</dbReference>
<proteinExistence type="predicted"/>
<dbReference type="PANTHER" id="PTHR33293:SF1">
    <property type="entry name" value="INSERTION ELEMENT IS1 1 PROTEIN INSB-RELATED"/>
    <property type="match status" value="1"/>
</dbReference>
<dbReference type="KEGG" id="tput:QJT81_12665"/>
<evidence type="ECO:0000259" key="1">
    <source>
        <dbReference type="Pfam" id="PF12760"/>
    </source>
</evidence>
<reference evidence="2" key="1">
    <citation type="journal article" date="2023" name="Int. J. Mol. Sci.">
        <title>Metagenomics Revealed a New Genus 'Candidatus Thiocaldithrix dubininis' gen. nov., sp. nov. and a New Species 'Candidatus Thiothrix putei' sp. nov. in the Family Thiotrichaceae, Some Members of Which Have Traits of Both Na+- and H+-Motive Energetics.</title>
        <authorList>
            <person name="Ravin N.V."/>
            <person name="Muntyan M.S."/>
            <person name="Smolyakov D.D."/>
            <person name="Rudenko T.S."/>
            <person name="Beletsky A.V."/>
            <person name="Mardanov A.V."/>
            <person name="Grabovich M.Y."/>
        </authorList>
    </citation>
    <scope>NUCLEOTIDE SEQUENCE</scope>
    <source>
        <strain evidence="2">GKL-02</strain>
    </source>
</reference>
<protein>
    <submittedName>
        <fullName evidence="2">Transposase</fullName>
    </submittedName>
</protein>
<evidence type="ECO:0000313" key="2">
    <source>
        <dbReference type="EMBL" id="WGZ92710.1"/>
    </source>
</evidence>
<dbReference type="Proteomes" id="UP001301326">
    <property type="component" value="Chromosome"/>
</dbReference>
<dbReference type="PANTHER" id="PTHR33293">
    <property type="entry name" value="INSERTION ELEMENT IS1 1 PROTEIN INSB-RELATED"/>
    <property type="match status" value="1"/>
</dbReference>
<dbReference type="AlphaFoldDB" id="A0AA95HAY9"/>
<sequence>MTSLISISSLTSDAACFEQVRSVRWPNGVICPHCGSQDTIRRGKDDTQQERQRYQCKDCQKRFDDLTGTVFEGHHQPLKVWVLCLYLMSLNLSNQQIARGVNKSAVNLMPPQRCFANNASIAGFPA</sequence>
<feature type="domain" description="Transposase zinc-ribbon" evidence="1">
    <location>
        <begin position="12"/>
        <end position="61"/>
    </location>
</feature>
<name>A0AA95HAY9_9GAMM</name>
<reference evidence="2" key="2">
    <citation type="submission" date="2023-04" db="EMBL/GenBank/DDBJ databases">
        <authorList>
            <person name="Beletskiy A.V."/>
            <person name="Mardanov A.V."/>
            <person name="Ravin N.V."/>
        </authorList>
    </citation>
    <scope>NUCLEOTIDE SEQUENCE</scope>
    <source>
        <strain evidence="2">GKL-02</strain>
    </source>
</reference>
<dbReference type="InterPro" id="IPR051354">
    <property type="entry name" value="Transposase_27_IS1"/>
</dbReference>
<dbReference type="InterPro" id="IPR024442">
    <property type="entry name" value="Transposase_Zn_ribbon"/>
</dbReference>
<gene>
    <name evidence="2" type="ORF">QJT81_12665</name>
</gene>